<reference evidence="2" key="3">
    <citation type="submission" date="2015-06" db="UniProtKB">
        <authorList>
            <consortium name="EnsemblMetazoa"/>
        </authorList>
    </citation>
    <scope>IDENTIFICATION</scope>
</reference>
<dbReference type="EMBL" id="AMQN01023757">
    <property type="status" value="NOT_ANNOTATED_CDS"/>
    <property type="molecule type" value="Genomic_DNA"/>
</dbReference>
<reference evidence="1 3" key="2">
    <citation type="journal article" date="2013" name="Nature">
        <title>Insights into bilaterian evolution from three spiralian genomes.</title>
        <authorList>
            <person name="Simakov O."/>
            <person name="Marletaz F."/>
            <person name="Cho S.J."/>
            <person name="Edsinger-Gonzales E."/>
            <person name="Havlak P."/>
            <person name="Hellsten U."/>
            <person name="Kuo D.H."/>
            <person name="Larsson T."/>
            <person name="Lv J."/>
            <person name="Arendt D."/>
            <person name="Savage R."/>
            <person name="Osoegawa K."/>
            <person name="de Jong P."/>
            <person name="Grimwood J."/>
            <person name="Chapman J.A."/>
            <person name="Shapiro H."/>
            <person name="Aerts A."/>
            <person name="Otillar R.P."/>
            <person name="Terry A.Y."/>
            <person name="Boore J.L."/>
            <person name="Grigoriev I.V."/>
            <person name="Lindberg D.R."/>
            <person name="Seaver E.C."/>
            <person name="Weisblat D.A."/>
            <person name="Putnam N.H."/>
            <person name="Rokhsar D.S."/>
        </authorList>
    </citation>
    <scope>NUCLEOTIDE SEQUENCE</scope>
    <source>
        <strain evidence="1 3">I ESC-2004</strain>
    </source>
</reference>
<proteinExistence type="predicted"/>
<evidence type="ECO:0000313" key="3">
    <source>
        <dbReference type="Proteomes" id="UP000014760"/>
    </source>
</evidence>
<dbReference type="EMBL" id="KB301943">
    <property type="protein sequence ID" value="ELU04938.1"/>
    <property type="molecule type" value="Genomic_DNA"/>
</dbReference>
<reference evidence="3" key="1">
    <citation type="submission" date="2012-12" db="EMBL/GenBank/DDBJ databases">
        <authorList>
            <person name="Hellsten U."/>
            <person name="Grimwood J."/>
            <person name="Chapman J.A."/>
            <person name="Shapiro H."/>
            <person name="Aerts A."/>
            <person name="Otillar R.P."/>
            <person name="Terry A.Y."/>
            <person name="Boore J.L."/>
            <person name="Simakov O."/>
            <person name="Marletaz F."/>
            <person name="Cho S.-J."/>
            <person name="Edsinger-Gonzales E."/>
            <person name="Havlak P."/>
            <person name="Kuo D.-H."/>
            <person name="Larsson T."/>
            <person name="Lv J."/>
            <person name="Arendt D."/>
            <person name="Savage R."/>
            <person name="Osoegawa K."/>
            <person name="de Jong P."/>
            <person name="Lindberg D.R."/>
            <person name="Seaver E.C."/>
            <person name="Weisblat D.A."/>
            <person name="Putnam N.H."/>
            <person name="Grigoriev I.V."/>
            <person name="Rokhsar D.S."/>
        </authorList>
    </citation>
    <scope>NUCLEOTIDE SEQUENCE</scope>
    <source>
        <strain evidence="3">I ESC-2004</strain>
    </source>
</reference>
<sequence length="199" mass="21556">MPSGSNPTNTSAGLRLSHQPRSTPGCVTVLVIAARFHFLEIVEKIIDCHGEVIQQDNLDAALMACLSTLKSPIVLTTVVLLLHHGATLCSALRLCRVLRTVGLHDPSEMKDVVFALVMASKDILVEAAVLNALCNAGIQGEESRQFKPSKITIAFIQASHQNDTLRKILESSTIFTKPCDNVLDYLRMLGQAGHFSEPG</sequence>
<name>R7UFR4_CAPTE</name>
<dbReference type="Proteomes" id="UP000014760">
    <property type="component" value="Unassembled WGS sequence"/>
</dbReference>
<protein>
    <submittedName>
        <fullName evidence="1 2">Uncharacterized protein</fullName>
    </submittedName>
</protein>
<dbReference type="EnsemblMetazoa" id="CapteT192699">
    <property type="protein sequence ID" value="CapteP192699"/>
    <property type="gene ID" value="CapteG192699"/>
</dbReference>
<organism evidence="1">
    <name type="scientific">Capitella teleta</name>
    <name type="common">Polychaete worm</name>
    <dbReference type="NCBI Taxonomy" id="283909"/>
    <lineage>
        <taxon>Eukaryota</taxon>
        <taxon>Metazoa</taxon>
        <taxon>Spiralia</taxon>
        <taxon>Lophotrochozoa</taxon>
        <taxon>Annelida</taxon>
        <taxon>Polychaeta</taxon>
        <taxon>Sedentaria</taxon>
        <taxon>Scolecida</taxon>
        <taxon>Capitellidae</taxon>
        <taxon>Capitella</taxon>
    </lineage>
</organism>
<evidence type="ECO:0000313" key="1">
    <source>
        <dbReference type="EMBL" id="ELU04938.1"/>
    </source>
</evidence>
<dbReference type="AlphaFoldDB" id="R7UFR4"/>
<evidence type="ECO:0000313" key="2">
    <source>
        <dbReference type="EnsemblMetazoa" id="CapteP192699"/>
    </source>
</evidence>
<accession>R7UFR4</accession>
<gene>
    <name evidence="1" type="ORF">CAPTEDRAFT_192699</name>
</gene>
<dbReference type="HOGENOM" id="CLU_1373395_0_0_1"/>
<keyword evidence="3" id="KW-1185">Reference proteome</keyword>